<dbReference type="Gene3D" id="1.20.1440.120">
    <property type="entry name" value="Recombination protein O, C-terminal domain"/>
    <property type="match status" value="1"/>
</dbReference>
<evidence type="ECO:0000256" key="7">
    <source>
        <dbReference type="HAMAP-Rule" id="MF_00201"/>
    </source>
</evidence>
<dbReference type="SUPFAM" id="SSF50249">
    <property type="entry name" value="Nucleic acid-binding proteins"/>
    <property type="match status" value="1"/>
</dbReference>
<dbReference type="Gene3D" id="2.40.50.140">
    <property type="entry name" value="Nucleic acid-binding proteins"/>
    <property type="match status" value="1"/>
</dbReference>
<name>K9Y1A4_STAC7</name>
<evidence type="ECO:0000256" key="3">
    <source>
        <dbReference type="ARBA" id="ARBA00022763"/>
    </source>
</evidence>
<comment type="function">
    <text evidence="7">Involved in DNA repair and RecF pathway recombination.</text>
</comment>
<dbReference type="EMBL" id="CP003653">
    <property type="protein sequence ID" value="AFZ37752.1"/>
    <property type="molecule type" value="Genomic_DNA"/>
</dbReference>
<dbReference type="NCBIfam" id="TIGR00613">
    <property type="entry name" value="reco"/>
    <property type="match status" value="1"/>
</dbReference>
<keyword evidence="8" id="KW-1133">Transmembrane helix</keyword>
<dbReference type="InterPro" id="IPR037278">
    <property type="entry name" value="ARFGAP/RecO"/>
</dbReference>
<accession>K9Y1A4</accession>
<feature type="domain" description="DNA replication/recombination mediator RecO N-terminal" evidence="9">
    <location>
        <begin position="1"/>
        <end position="80"/>
    </location>
</feature>
<dbReference type="STRING" id="111780.Sta7437_4281"/>
<dbReference type="InterPro" id="IPR003717">
    <property type="entry name" value="RecO"/>
</dbReference>
<dbReference type="KEGG" id="scs:Sta7437_4281"/>
<dbReference type="InterPro" id="IPR012340">
    <property type="entry name" value="NA-bd_OB-fold"/>
</dbReference>
<dbReference type="SUPFAM" id="SSF57863">
    <property type="entry name" value="ArfGap/RecO-like zinc finger"/>
    <property type="match status" value="1"/>
</dbReference>
<dbReference type="eggNOG" id="COG1381">
    <property type="taxonomic scope" value="Bacteria"/>
</dbReference>
<reference evidence="11" key="1">
    <citation type="journal article" date="2013" name="Proc. Natl. Acad. Sci. U.S.A.">
        <title>Improving the coverage of the cyanobacterial phylum using diversity-driven genome sequencing.</title>
        <authorList>
            <person name="Shih P.M."/>
            <person name="Wu D."/>
            <person name="Latifi A."/>
            <person name="Axen S.D."/>
            <person name="Fewer D.P."/>
            <person name="Talla E."/>
            <person name="Calteau A."/>
            <person name="Cai F."/>
            <person name="Tandeau de Marsac N."/>
            <person name="Rippka R."/>
            <person name="Herdman M."/>
            <person name="Sivonen K."/>
            <person name="Coursin T."/>
            <person name="Laurent T."/>
            <person name="Goodwin L."/>
            <person name="Nolan M."/>
            <person name="Davenport K.W."/>
            <person name="Han C.S."/>
            <person name="Rubin E.M."/>
            <person name="Eisen J.A."/>
            <person name="Woyke T."/>
            <person name="Gugger M."/>
            <person name="Kerfeld C.A."/>
        </authorList>
    </citation>
    <scope>NUCLEOTIDE SEQUENCE [LARGE SCALE GENOMIC DNA]</scope>
    <source>
        <strain evidence="11">ATCC 29371 / PCC 7437</strain>
    </source>
</reference>
<keyword evidence="11" id="KW-1185">Reference proteome</keyword>
<dbReference type="InterPro" id="IPR022572">
    <property type="entry name" value="DNA_rep/recomb_RecO_N"/>
</dbReference>
<dbReference type="PANTHER" id="PTHR33991:SF1">
    <property type="entry name" value="DNA REPAIR PROTEIN RECO"/>
    <property type="match status" value="1"/>
</dbReference>
<dbReference type="Proteomes" id="UP000010473">
    <property type="component" value="Chromosome"/>
</dbReference>
<organism evidence="10 11">
    <name type="scientific">Stanieria cyanosphaera (strain ATCC 29371 / PCC 7437)</name>
    <dbReference type="NCBI Taxonomy" id="111780"/>
    <lineage>
        <taxon>Bacteria</taxon>
        <taxon>Bacillati</taxon>
        <taxon>Cyanobacteriota</taxon>
        <taxon>Cyanophyceae</taxon>
        <taxon>Pleurocapsales</taxon>
        <taxon>Dermocarpellaceae</taxon>
        <taxon>Stanieria</taxon>
    </lineage>
</organism>
<evidence type="ECO:0000313" key="11">
    <source>
        <dbReference type="Proteomes" id="UP000010473"/>
    </source>
</evidence>
<keyword evidence="8" id="KW-0812">Transmembrane</keyword>
<dbReference type="InterPro" id="IPR042242">
    <property type="entry name" value="RecO_C"/>
</dbReference>
<dbReference type="OrthoDB" id="9797083at2"/>
<dbReference type="PANTHER" id="PTHR33991">
    <property type="entry name" value="DNA REPAIR PROTEIN RECO"/>
    <property type="match status" value="1"/>
</dbReference>
<dbReference type="AlphaFoldDB" id="K9Y1A4"/>
<comment type="similarity">
    <text evidence="1 7">Belongs to the RecO family.</text>
</comment>
<evidence type="ECO:0000256" key="1">
    <source>
        <dbReference type="ARBA" id="ARBA00007452"/>
    </source>
</evidence>
<protein>
    <recommendedName>
        <fullName evidence="2 7">DNA repair protein RecO</fullName>
    </recommendedName>
    <alternativeName>
        <fullName evidence="6 7">Recombination protein O</fullName>
    </alternativeName>
</protein>
<dbReference type="GO" id="GO:0006310">
    <property type="term" value="P:DNA recombination"/>
    <property type="evidence" value="ECO:0007669"/>
    <property type="project" value="UniProtKB-UniRule"/>
</dbReference>
<keyword evidence="4 7" id="KW-0233">DNA recombination</keyword>
<dbReference type="HOGENOM" id="CLU_066632_0_0_3"/>
<evidence type="ECO:0000256" key="2">
    <source>
        <dbReference type="ARBA" id="ARBA00021310"/>
    </source>
</evidence>
<evidence type="ECO:0000256" key="6">
    <source>
        <dbReference type="ARBA" id="ARBA00033409"/>
    </source>
</evidence>
<dbReference type="PATRIC" id="fig|111780.3.peg.4433"/>
<gene>
    <name evidence="7" type="primary">recO</name>
    <name evidence="10" type="ordered locus">Sta7437_4281</name>
</gene>
<keyword evidence="8" id="KW-0472">Membrane</keyword>
<keyword evidence="5 7" id="KW-0234">DNA repair</keyword>
<evidence type="ECO:0000259" key="9">
    <source>
        <dbReference type="Pfam" id="PF11967"/>
    </source>
</evidence>
<dbReference type="Pfam" id="PF02565">
    <property type="entry name" value="RecO_C"/>
    <property type="match status" value="1"/>
</dbReference>
<evidence type="ECO:0000256" key="4">
    <source>
        <dbReference type="ARBA" id="ARBA00023172"/>
    </source>
</evidence>
<dbReference type="RefSeq" id="WP_015195406.1">
    <property type="nucleotide sequence ID" value="NC_019748.1"/>
</dbReference>
<sequence length="295" mass="33224">MNQTYKATGINLKGMPLGETDRLVTILTAEFGLLSAIAPGARKYKSRLRGRSELFVINELLIVKGRSLDKIIQADTIYTYPGLSQELGKLTAAQYLAELVLSLALSEQSQIELYELLKEHLRRIEQLNNQLNIYAYLAQAVFHFLALAGIAPQVYTCCLTQKLLLPNFAYSNWQVGFSFLSGGIVDLSPLNLPQQNGAKKSHNNNIINLKTHNNNYLTNPINYKINGLELTLIQNLSGESLPTRELINNYPSFSVDSLNLAWIRIERILREYAEYHLGSSIRSASLIDELYLVEF</sequence>
<dbReference type="HAMAP" id="MF_00201">
    <property type="entry name" value="RecO"/>
    <property type="match status" value="1"/>
</dbReference>
<proteinExistence type="inferred from homology"/>
<dbReference type="GO" id="GO:0006302">
    <property type="term" value="P:double-strand break repair"/>
    <property type="evidence" value="ECO:0007669"/>
    <property type="project" value="TreeGrafter"/>
</dbReference>
<feature type="transmembrane region" description="Helical" evidence="8">
    <location>
        <begin position="133"/>
        <end position="155"/>
    </location>
</feature>
<evidence type="ECO:0000313" key="10">
    <source>
        <dbReference type="EMBL" id="AFZ37752.1"/>
    </source>
</evidence>
<keyword evidence="3 7" id="KW-0227">DNA damage</keyword>
<evidence type="ECO:0000256" key="8">
    <source>
        <dbReference type="SAM" id="Phobius"/>
    </source>
</evidence>
<dbReference type="Pfam" id="PF11967">
    <property type="entry name" value="RecO_N"/>
    <property type="match status" value="1"/>
</dbReference>
<evidence type="ECO:0000256" key="5">
    <source>
        <dbReference type="ARBA" id="ARBA00023204"/>
    </source>
</evidence>
<dbReference type="GO" id="GO:0043590">
    <property type="term" value="C:bacterial nucleoid"/>
    <property type="evidence" value="ECO:0007669"/>
    <property type="project" value="TreeGrafter"/>
</dbReference>